<accession>A0A4D6NF02</accession>
<reference evidence="1 2" key="1">
    <citation type="submission" date="2019-04" db="EMBL/GenBank/DDBJ databases">
        <title>An improved genome assembly and genetic linkage map for asparagus bean, Vigna unguiculata ssp. sesquipedialis.</title>
        <authorList>
            <person name="Xia Q."/>
            <person name="Zhang R."/>
            <person name="Dong Y."/>
        </authorList>
    </citation>
    <scope>NUCLEOTIDE SEQUENCE [LARGE SCALE GENOMIC DNA]</scope>
    <source>
        <tissue evidence="1">Leaf</tissue>
    </source>
</reference>
<proteinExistence type="predicted"/>
<protein>
    <submittedName>
        <fullName evidence="1">Uncharacterized protein</fullName>
    </submittedName>
</protein>
<keyword evidence="2" id="KW-1185">Reference proteome</keyword>
<dbReference type="Proteomes" id="UP000501690">
    <property type="component" value="Linkage Group LG10"/>
</dbReference>
<evidence type="ECO:0000313" key="2">
    <source>
        <dbReference type="Proteomes" id="UP000501690"/>
    </source>
</evidence>
<organism evidence="1 2">
    <name type="scientific">Vigna unguiculata</name>
    <name type="common">Cowpea</name>
    <dbReference type="NCBI Taxonomy" id="3917"/>
    <lineage>
        <taxon>Eukaryota</taxon>
        <taxon>Viridiplantae</taxon>
        <taxon>Streptophyta</taxon>
        <taxon>Embryophyta</taxon>
        <taxon>Tracheophyta</taxon>
        <taxon>Spermatophyta</taxon>
        <taxon>Magnoliopsida</taxon>
        <taxon>eudicotyledons</taxon>
        <taxon>Gunneridae</taxon>
        <taxon>Pentapetalae</taxon>
        <taxon>rosids</taxon>
        <taxon>fabids</taxon>
        <taxon>Fabales</taxon>
        <taxon>Fabaceae</taxon>
        <taxon>Papilionoideae</taxon>
        <taxon>50 kb inversion clade</taxon>
        <taxon>NPAAA clade</taxon>
        <taxon>indigoferoid/millettioid clade</taxon>
        <taxon>Phaseoleae</taxon>
        <taxon>Vigna</taxon>
    </lineage>
</organism>
<name>A0A4D6NF02_VIGUN</name>
<dbReference type="AlphaFoldDB" id="A0A4D6NF02"/>
<gene>
    <name evidence="1" type="ORF">DEO72_LG10g1717</name>
</gene>
<evidence type="ECO:0000313" key="1">
    <source>
        <dbReference type="EMBL" id="QCE10487.1"/>
    </source>
</evidence>
<sequence>MVRSVNGEDGCCGGCHGVREEEELAGGSRVCRCSGVAMMVALRRSLRDLRCKGWECLLVVVRNTEKMVFMEVLWRGVDSGEDRRSLPWLLVQKWWLPTWCSGVRWPARLAAAAVWRVVGKLGLGFHV</sequence>
<dbReference type="EMBL" id="CP039354">
    <property type="protein sequence ID" value="QCE10487.1"/>
    <property type="molecule type" value="Genomic_DNA"/>
</dbReference>